<dbReference type="EMBL" id="JBBWRZ010000007">
    <property type="protein sequence ID" value="KAK8232266.1"/>
    <property type="molecule type" value="Genomic_DNA"/>
</dbReference>
<dbReference type="PANTHER" id="PTHR11496">
    <property type="entry name" value="ALCOHOL DEHYDROGENASE"/>
    <property type="match status" value="1"/>
</dbReference>
<accession>A0ABR1YKJ0</accession>
<dbReference type="Gene3D" id="1.20.1090.10">
    <property type="entry name" value="Dehydroquinate synthase-like - alpha domain"/>
    <property type="match status" value="1"/>
</dbReference>
<evidence type="ECO:0000259" key="2">
    <source>
        <dbReference type="Pfam" id="PF25137"/>
    </source>
</evidence>
<feature type="compositionally biased region" description="Pro residues" evidence="1">
    <location>
        <begin position="474"/>
        <end position="493"/>
    </location>
</feature>
<keyword evidence="4" id="KW-1185">Reference proteome</keyword>
<evidence type="ECO:0000256" key="1">
    <source>
        <dbReference type="SAM" id="MobiDB-lite"/>
    </source>
</evidence>
<name>A0ABR1YKJ0_9PEZI</name>
<dbReference type="InterPro" id="IPR056798">
    <property type="entry name" value="ADH_Fe_C"/>
</dbReference>
<feature type="region of interest" description="Disordered" evidence="1">
    <location>
        <begin position="466"/>
        <end position="493"/>
    </location>
</feature>
<organism evidence="3 4">
    <name type="scientific">Phyllosticta capitalensis</name>
    <dbReference type="NCBI Taxonomy" id="121624"/>
    <lineage>
        <taxon>Eukaryota</taxon>
        <taxon>Fungi</taxon>
        <taxon>Dikarya</taxon>
        <taxon>Ascomycota</taxon>
        <taxon>Pezizomycotina</taxon>
        <taxon>Dothideomycetes</taxon>
        <taxon>Dothideomycetes incertae sedis</taxon>
        <taxon>Botryosphaeriales</taxon>
        <taxon>Phyllostictaceae</taxon>
        <taxon>Phyllosticta</taxon>
    </lineage>
</organism>
<dbReference type="PANTHER" id="PTHR11496:SF107">
    <property type="entry name" value="ALCOHOL DEHYDROGENASE, PUTATIVE (AFU_ORTHOLOGUE AFUA_1G06800)-RELATED"/>
    <property type="match status" value="1"/>
</dbReference>
<reference evidence="3 4" key="1">
    <citation type="submission" date="2024-04" db="EMBL/GenBank/DDBJ databases">
        <title>Phyllosticta paracitricarpa is synonymous to the EU quarantine fungus P. citricarpa based on phylogenomic analyses.</title>
        <authorList>
            <consortium name="Lawrence Berkeley National Laboratory"/>
            <person name="Van Ingen-Buijs V.A."/>
            <person name="Van Westerhoven A.C."/>
            <person name="Haridas S."/>
            <person name="Skiadas P."/>
            <person name="Martin F."/>
            <person name="Groenewald J.Z."/>
            <person name="Crous P.W."/>
            <person name="Seidl M.F."/>
        </authorList>
    </citation>
    <scope>NUCLEOTIDE SEQUENCE [LARGE SCALE GENOMIC DNA]</scope>
    <source>
        <strain evidence="3 4">CBS 123374</strain>
    </source>
</reference>
<sequence>MADAQPRPTGKPMPTGIRVHYTHPTFFGFGLNASIQPTVSFGASFQDVCMDHITSQNPPAKAFLLVDSRLHPSRRTRQAQVFLASIEAMGASCVGATYMPNNLSWADTIHIIKAIRASSADTLIVVGNDAFIDFAKVIVYGHSQLREDTAEHLNTLLTPSQTDVNSVQFVRQEPPFRTPLVFICVPTDGGKSPYSFRAFGVNPVTSAKSVLVRHANYPRLVILDPTMTVASPRSEWIGKAVEAINHAVEGLVSTNAHAQVSSMLRTAIEHLCTGLLEGENDQNTIQWKMKARLLVLMGANMVSATEASSPEVFFGISHAVCNVAHDMGNIKHSLTAAVVLPTVLDWTLTKFLEFHGKETFDKVLVLHQSIAHQLWESPVCALTFSKNGLHKGAYLSRLLRTIFNTLGLPSNLRQLGFNDQSLGVLAERLIRQHISKTAPMPLLDMELALNFISYVAPPLPDFEDPFQGGAVRPAVPPGYQPGQRPPPHMLLQQ</sequence>
<dbReference type="Gene3D" id="3.40.50.1970">
    <property type="match status" value="1"/>
</dbReference>
<comment type="caution">
    <text evidence="3">The sequence shown here is derived from an EMBL/GenBank/DDBJ whole genome shotgun (WGS) entry which is preliminary data.</text>
</comment>
<protein>
    <recommendedName>
        <fullName evidence="2">Fe-containing alcohol dehydrogenase-like C-terminal domain-containing protein</fullName>
    </recommendedName>
</protein>
<evidence type="ECO:0000313" key="4">
    <source>
        <dbReference type="Proteomes" id="UP001492380"/>
    </source>
</evidence>
<dbReference type="Pfam" id="PF25137">
    <property type="entry name" value="ADH_Fe_C"/>
    <property type="match status" value="1"/>
</dbReference>
<feature type="domain" description="Fe-containing alcohol dehydrogenase-like C-terminal" evidence="2">
    <location>
        <begin position="240"/>
        <end position="441"/>
    </location>
</feature>
<dbReference type="Proteomes" id="UP001492380">
    <property type="component" value="Unassembled WGS sequence"/>
</dbReference>
<dbReference type="SUPFAM" id="SSF56796">
    <property type="entry name" value="Dehydroquinate synthase-like"/>
    <property type="match status" value="1"/>
</dbReference>
<dbReference type="InterPro" id="IPR039697">
    <property type="entry name" value="Alcohol_dehydrogenase_Fe"/>
</dbReference>
<proteinExistence type="predicted"/>
<gene>
    <name evidence="3" type="ORF">HDK90DRAFT_526424</name>
</gene>
<evidence type="ECO:0000313" key="3">
    <source>
        <dbReference type="EMBL" id="KAK8232266.1"/>
    </source>
</evidence>